<reference evidence="5 6" key="1">
    <citation type="submission" date="2019-11" db="EMBL/GenBank/DDBJ databases">
        <title>Whole genome sequence of Oryza granulata.</title>
        <authorList>
            <person name="Li W."/>
        </authorList>
    </citation>
    <scope>NUCLEOTIDE SEQUENCE [LARGE SCALE GENOMIC DNA]</scope>
    <source>
        <strain evidence="6">cv. Menghai</strain>
        <tissue evidence="5">Leaf</tissue>
    </source>
</reference>
<dbReference type="Pfam" id="PF02536">
    <property type="entry name" value="mTERF"/>
    <property type="match status" value="1"/>
</dbReference>
<evidence type="ECO:0000313" key="6">
    <source>
        <dbReference type="Proteomes" id="UP000479710"/>
    </source>
</evidence>
<dbReference type="GO" id="GO:0006353">
    <property type="term" value="P:DNA-templated transcription termination"/>
    <property type="evidence" value="ECO:0007669"/>
    <property type="project" value="UniProtKB-KW"/>
</dbReference>
<dbReference type="PANTHER" id="PTHR13068:SF84">
    <property type="entry name" value="OS06G0225100 PROTEIN"/>
    <property type="match status" value="1"/>
</dbReference>
<keyword evidence="2" id="KW-0804">Transcription</keyword>
<dbReference type="GO" id="GO:0003676">
    <property type="term" value="F:nucleic acid binding"/>
    <property type="evidence" value="ECO:0007669"/>
    <property type="project" value="InterPro"/>
</dbReference>
<evidence type="ECO:0000256" key="1">
    <source>
        <dbReference type="ARBA" id="ARBA00007692"/>
    </source>
</evidence>
<dbReference type="InterPro" id="IPR038538">
    <property type="entry name" value="MTERF_sf"/>
</dbReference>
<dbReference type="Proteomes" id="UP000479710">
    <property type="component" value="Unassembled WGS sequence"/>
</dbReference>
<keyword evidence="3" id="KW-0809">Transit peptide</keyword>
<keyword evidence="2" id="KW-0805">Transcription regulation</keyword>
<organism evidence="5 6">
    <name type="scientific">Oryza meyeriana var. granulata</name>
    <dbReference type="NCBI Taxonomy" id="110450"/>
    <lineage>
        <taxon>Eukaryota</taxon>
        <taxon>Viridiplantae</taxon>
        <taxon>Streptophyta</taxon>
        <taxon>Embryophyta</taxon>
        <taxon>Tracheophyta</taxon>
        <taxon>Spermatophyta</taxon>
        <taxon>Magnoliopsida</taxon>
        <taxon>Liliopsida</taxon>
        <taxon>Poales</taxon>
        <taxon>Poaceae</taxon>
        <taxon>BOP clade</taxon>
        <taxon>Oryzoideae</taxon>
        <taxon>Oryzeae</taxon>
        <taxon>Oryzinae</taxon>
        <taxon>Oryza</taxon>
        <taxon>Oryza meyeriana</taxon>
    </lineage>
</organism>
<dbReference type="AlphaFoldDB" id="A0A6G1CTW8"/>
<evidence type="ECO:0000313" key="5">
    <source>
        <dbReference type="EMBL" id="KAF0903557.1"/>
    </source>
</evidence>
<protein>
    <submittedName>
        <fullName evidence="5">Uncharacterized protein</fullName>
    </submittedName>
</protein>
<keyword evidence="2" id="KW-0806">Transcription termination</keyword>
<dbReference type="EMBL" id="SPHZ02000008">
    <property type="protein sequence ID" value="KAF0903557.1"/>
    <property type="molecule type" value="Genomic_DNA"/>
</dbReference>
<name>A0A6G1CTW8_9ORYZ</name>
<dbReference type="InterPro" id="IPR003690">
    <property type="entry name" value="MTERF"/>
</dbReference>
<comment type="caution">
    <text evidence="5">The sequence shown here is derived from an EMBL/GenBank/DDBJ whole genome shotgun (WGS) entry which is preliminary data.</text>
</comment>
<accession>A0A6G1CTW8</accession>
<evidence type="ECO:0000256" key="4">
    <source>
        <dbReference type="SAM" id="MobiDB-lite"/>
    </source>
</evidence>
<comment type="similarity">
    <text evidence="1">Belongs to the mTERF family.</text>
</comment>
<evidence type="ECO:0000256" key="2">
    <source>
        <dbReference type="ARBA" id="ARBA00022472"/>
    </source>
</evidence>
<sequence length="262" mass="29543">MSLDMTPAVISKLQYYVPLFGSFERLLQALKNNSYVLSSNLEKVVKPNVAILQECGLGACDIAKLCIPLPRLLTTNPDRLRVMVAHAEHVGVCRGSRMYRHAILAVAFISKEKIATKMQFLEKTFRWSDAEVRIVVSKLPVVLRISEDRLNRVSEFLISEVGLEPAYIAYRPAMLTYSLERRLMPRHCVLKYLKENGLLQSDRSYYGAVKVSEEVFVDKYISPFKDTAPGLSEDYAAASRGKVPTRFRLKEPKTGHASAQTA</sequence>
<dbReference type="FunFam" id="1.25.70.10:FF:000001">
    <property type="entry name" value="Mitochondrial transcription termination factor-like"/>
    <property type="match status" value="1"/>
</dbReference>
<dbReference type="SMART" id="SM00733">
    <property type="entry name" value="Mterf"/>
    <property type="match status" value="3"/>
</dbReference>
<gene>
    <name evidence="5" type="ORF">E2562_027983</name>
</gene>
<dbReference type="Gene3D" id="1.25.70.10">
    <property type="entry name" value="Transcription termination factor 3, mitochondrial"/>
    <property type="match status" value="1"/>
</dbReference>
<proteinExistence type="inferred from homology"/>
<dbReference type="PANTHER" id="PTHR13068">
    <property type="entry name" value="CGI-12 PROTEIN-RELATED"/>
    <property type="match status" value="1"/>
</dbReference>
<dbReference type="OrthoDB" id="785478at2759"/>
<keyword evidence="6" id="KW-1185">Reference proteome</keyword>
<feature type="region of interest" description="Disordered" evidence="4">
    <location>
        <begin position="243"/>
        <end position="262"/>
    </location>
</feature>
<evidence type="ECO:0000256" key="3">
    <source>
        <dbReference type="ARBA" id="ARBA00022946"/>
    </source>
</evidence>